<proteinExistence type="predicted"/>
<comment type="caution">
    <text evidence="2">The sequence shown here is derived from an EMBL/GenBank/DDBJ whole genome shotgun (WGS) entry which is preliminary data.</text>
</comment>
<evidence type="ECO:0000313" key="2">
    <source>
        <dbReference type="EMBL" id="EHP41714.1"/>
    </source>
</evidence>
<dbReference type="OrthoDB" id="8812063at2"/>
<dbReference type="Proteomes" id="UP000005808">
    <property type="component" value="Unassembled WGS sequence"/>
</dbReference>
<sequence>MSQSDDLSKLFQRFGGKAESYKEIVREDAADQARERWPLLTSVRVDRAAVVPPVQPATPHAREVAGPATAQAASPAPLWRAAPPAGELPPAAEPARAAEAPAAQKIPATPAATGTPASAMMPRFRTPEGMAPAASASMPHLTQEIPAAPPAAAAVANPAVVPTPQPASIWAPAAPAAEPARAADTELSKVFARLEGRPEPASTSERAPARRSFLDRLNRS</sequence>
<feature type="compositionally biased region" description="Low complexity" evidence="1">
    <location>
        <begin position="65"/>
        <end position="119"/>
    </location>
</feature>
<name>H1S6Q3_9BURK</name>
<protein>
    <recommendedName>
        <fullName evidence="4">Cellulose biosynthesis protein BcsR</fullName>
    </recommendedName>
</protein>
<gene>
    <name evidence="2" type="ORF">OR16_17966</name>
</gene>
<dbReference type="RefSeq" id="WP_006159098.1">
    <property type="nucleotide sequence ID" value="NZ_AHJE01000044.1"/>
</dbReference>
<accession>H1S6Q3</accession>
<organism evidence="2 3">
    <name type="scientific">Cupriavidus basilensis OR16</name>
    <dbReference type="NCBI Taxonomy" id="1127483"/>
    <lineage>
        <taxon>Bacteria</taxon>
        <taxon>Pseudomonadati</taxon>
        <taxon>Pseudomonadota</taxon>
        <taxon>Betaproteobacteria</taxon>
        <taxon>Burkholderiales</taxon>
        <taxon>Burkholderiaceae</taxon>
        <taxon>Cupriavidus</taxon>
    </lineage>
</organism>
<evidence type="ECO:0000256" key="1">
    <source>
        <dbReference type="SAM" id="MobiDB-lite"/>
    </source>
</evidence>
<feature type="region of interest" description="Disordered" evidence="1">
    <location>
        <begin position="194"/>
        <end position="220"/>
    </location>
</feature>
<dbReference type="EMBL" id="AHJE01000044">
    <property type="protein sequence ID" value="EHP41714.1"/>
    <property type="molecule type" value="Genomic_DNA"/>
</dbReference>
<dbReference type="NCBIfam" id="NF040718">
    <property type="entry name" value="BcsP_of_Ic"/>
    <property type="match status" value="1"/>
</dbReference>
<dbReference type="PATRIC" id="fig|1127483.3.peg.3603"/>
<reference evidence="2 3" key="1">
    <citation type="journal article" date="2012" name="J. Bacteriol.">
        <title>De Novo Genome Project of Cupriavidus basilensis OR16.</title>
        <authorList>
            <person name="Cserhati M."/>
            <person name="Kriszt B."/>
            <person name="Szoboszlay S."/>
            <person name="Toth A."/>
            <person name="Szabo I."/>
            <person name="Tancsics A."/>
            <person name="Nagy I."/>
            <person name="Horvath B."/>
            <person name="Nagy I."/>
            <person name="Kukolya J."/>
        </authorList>
    </citation>
    <scope>NUCLEOTIDE SEQUENCE [LARGE SCALE GENOMIC DNA]</scope>
    <source>
        <strain evidence="2 3">OR16</strain>
    </source>
</reference>
<dbReference type="AlphaFoldDB" id="H1S6Q3"/>
<evidence type="ECO:0000313" key="3">
    <source>
        <dbReference type="Proteomes" id="UP000005808"/>
    </source>
</evidence>
<dbReference type="InterPro" id="IPR024487">
    <property type="entry name" value="CBP_BcsR"/>
</dbReference>
<dbReference type="Pfam" id="PF10945">
    <property type="entry name" value="CBP_BcsR"/>
    <property type="match status" value="1"/>
</dbReference>
<feature type="region of interest" description="Disordered" evidence="1">
    <location>
        <begin position="54"/>
        <end position="138"/>
    </location>
</feature>
<evidence type="ECO:0008006" key="4">
    <source>
        <dbReference type="Google" id="ProtNLM"/>
    </source>
</evidence>